<feature type="transmembrane region" description="Helical" evidence="11">
    <location>
        <begin position="60"/>
        <end position="78"/>
    </location>
</feature>
<dbReference type="PANTHER" id="PTHR22760">
    <property type="entry name" value="GLYCOSYLTRANSFERASE"/>
    <property type="match status" value="1"/>
</dbReference>
<keyword evidence="4 11" id="KW-0328">Glycosyltransferase</keyword>
<gene>
    <name evidence="12" type="ORF">SCODWIG_01398</name>
</gene>
<feature type="transmembrane region" description="Helical" evidence="11">
    <location>
        <begin position="188"/>
        <end position="205"/>
    </location>
</feature>
<sequence length="500" mass="58326">MEILMWIWNKNGFAVDLPWEFVEGARSFVPIVVWYLPLYSLFNNYDNTVSPTLLIKITRLYNFFIYFAILFFYIKARVFPNSAKRKRNKVLFLIITSYVTIAYQSHSFSNGIETNLLLLSLWCIDKCADKAPILSGSNCTNIGNKNILPWLCLGVLISIGVFNRITFIGFVILPLLVKLARAHNFNQILISLFTFAITSYLIILFDTKMYYKEWRQPHSTTSPIIAPLNNFLYNIDIKNLQKHGVHMRLTHLFVNIPQLLGPLILVLFSVKFLYVLNDIHILSIIGSLVILSCFPHQELRFLIPLQPLFIISIVKYCKIIDNKGVIMKLSIIFNLLMYILMGILHQRGIITIFDQYVHSNNNLSNIPQTNFIHIWWKTYSPPTWMYLNSNLEIYDTDPETERIEQNLIFDDHHSAILNLKGTDITYVYELFAEIHNKTNQNFTIILPYSVNSVLLANNKNNTYTFEKKWNDIYSLDMDHFNFQDISSFKPGMVAYNVFIL</sequence>
<dbReference type="Proteomes" id="UP000262825">
    <property type="component" value="Unassembled WGS sequence"/>
</dbReference>
<dbReference type="VEuPathDB" id="FungiDB:SCODWIG_01398"/>
<comment type="subcellular location">
    <subcellularLocation>
        <location evidence="1 11">Endoplasmic reticulum membrane</location>
        <topology evidence="1 11">Multi-pass membrane protein</topology>
    </subcellularLocation>
</comment>
<evidence type="ECO:0000256" key="4">
    <source>
        <dbReference type="ARBA" id="ARBA00022676"/>
    </source>
</evidence>
<dbReference type="PANTHER" id="PTHR22760:SF3">
    <property type="entry name" value="GPI MANNOSYLTRANSFERASE 4"/>
    <property type="match status" value="1"/>
</dbReference>
<keyword evidence="5" id="KW-0808">Transferase</keyword>
<dbReference type="GO" id="GO:0000026">
    <property type="term" value="F:alpha-1,2-mannosyltransferase activity"/>
    <property type="evidence" value="ECO:0007669"/>
    <property type="project" value="TreeGrafter"/>
</dbReference>
<evidence type="ECO:0000256" key="10">
    <source>
        <dbReference type="ARBA" id="ARBA00038466"/>
    </source>
</evidence>
<evidence type="ECO:0000256" key="5">
    <source>
        <dbReference type="ARBA" id="ARBA00022679"/>
    </source>
</evidence>
<dbReference type="EMBL" id="UFAJ01000177">
    <property type="protein sequence ID" value="SSD59637.1"/>
    <property type="molecule type" value="Genomic_DNA"/>
</dbReference>
<feature type="transmembrane region" description="Helical" evidence="11">
    <location>
        <begin position="147"/>
        <end position="176"/>
    </location>
</feature>
<evidence type="ECO:0000313" key="13">
    <source>
        <dbReference type="Proteomes" id="UP000262825"/>
    </source>
</evidence>
<evidence type="ECO:0000256" key="7">
    <source>
        <dbReference type="ARBA" id="ARBA00022824"/>
    </source>
</evidence>
<dbReference type="InterPro" id="IPR005599">
    <property type="entry name" value="GPI_mannosylTrfase"/>
</dbReference>
<evidence type="ECO:0000313" key="12">
    <source>
        <dbReference type="EMBL" id="SSD59637.1"/>
    </source>
</evidence>
<dbReference type="GO" id="GO:0006506">
    <property type="term" value="P:GPI anchor biosynthetic process"/>
    <property type="evidence" value="ECO:0007669"/>
    <property type="project" value="UniProtKB-KW"/>
</dbReference>
<evidence type="ECO:0000256" key="6">
    <source>
        <dbReference type="ARBA" id="ARBA00022692"/>
    </source>
</evidence>
<comment type="similarity">
    <text evidence="10">Belongs to the glycosyltransferase 22 family. PIGZ subfamily.</text>
</comment>
<dbReference type="AlphaFoldDB" id="A0A376B4K6"/>
<evidence type="ECO:0000256" key="3">
    <source>
        <dbReference type="ARBA" id="ARBA00022502"/>
    </source>
</evidence>
<organism evidence="12 13">
    <name type="scientific">Saccharomycodes ludwigii</name>
    <dbReference type="NCBI Taxonomy" id="36035"/>
    <lineage>
        <taxon>Eukaryota</taxon>
        <taxon>Fungi</taxon>
        <taxon>Dikarya</taxon>
        <taxon>Ascomycota</taxon>
        <taxon>Saccharomycotina</taxon>
        <taxon>Saccharomycetes</taxon>
        <taxon>Saccharomycodales</taxon>
        <taxon>Saccharomycodaceae</taxon>
        <taxon>Saccharomycodes</taxon>
    </lineage>
</organism>
<evidence type="ECO:0000256" key="11">
    <source>
        <dbReference type="RuleBase" id="RU363075"/>
    </source>
</evidence>
<reference evidence="13" key="1">
    <citation type="submission" date="2018-06" db="EMBL/GenBank/DDBJ databases">
        <authorList>
            <person name="Guldener U."/>
        </authorList>
    </citation>
    <scope>NUCLEOTIDE SEQUENCE [LARGE SCALE GENOMIC DNA]</scope>
    <source>
        <strain evidence="13">UTAD17</strain>
    </source>
</reference>
<evidence type="ECO:0000256" key="1">
    <source>
        <dbReference type="ARBA" id="ARBA00004477"/>
    </source>
</evidence>
<evidence type="ECO:0000256" key="8">
    <source>
        <dbReference type="ARBA" id="ARBA00022989"/>
    </source>
</evidence>
<feature type="transmembrane region" description="Helical" evidence="11">
    <location>
        <begin position="275"/>
        <end position="295"/>
    </location>
</feature>
<name>A0A376B4K6_9ASCO</name>
<keyword evidence="6 11" id="KW-0812">Transmembrane</keyword>
<protein>
    <recommendedName>
        <fullName evidence="11">Mannosyltransferase</fullName>
        <ecNumber evidence="11">2.4.1.-</ecNumber>
    </recommendedName>
</protein>
<evidence type="ECO:0000256" key="9">
    <source>
        <dbReference type="ARBA" id="ARBA00023136"/>
    </source>
</evidence>
<feature type="transmembrane region" description="Helical" evidence="11">
    <location>
        <begin position="21"/>
        <end position="40"/>
    </location>
</feature>
<comment type="pathway">
    <text evidence="2">Glycolipid biosynthesis; glycosylphosphatidylinositol-anchor biosynthesis.</text>
</comment>
<keyword evidence="8 11" id="KW-1133">Transmembrane helix</keyword>
<accession>A0A376B4K6</accession>
<keyword evidence="9 11" id="KW-0472">Membrane</keyword>
<proteinExistence type="inferred from homology"/>
<dbReference type="Pfam" id="PF03901">
    <property type="entry name" value="Glyco_transf_22"/>
    <property type="match status" value="1"/>
</dbReference>
<feature type="transmembrane region" description="Helical" evidence="11">
    <location>
        <begin position="249"/>
        <end position="268"/>
    </location>
</feature>
<dbReference type="EC" id="2.4.1.-" evidence="11"/>
<keyword evidence="7 11" id="KW-0256">Endoplasmic reticulum</keyword>
<keyword evidence="13" id="KW-1185">Reference proteome</keyword>
<keyword evidence="3" id="KW-0337">GPI-anchor biosynthesis</keyword>
<feature type="transmembrane region" description="Helical" evidence="11">
    <location>
        <begin position="325"/>
        <end position="344"/>
    </location>
</feature>
<evidence type="ECO:0000256" key="2">
    <source>
        <dbReference type="ARBA" id="ARBA00004687"/>
    </source>
</evidence>
<dbReference type="GO" id="GO:0005789">
    <property type="term" value="C:endoplasmic reticulum membrane"/>
    <property type="evidence" value="ECO:0007669"/>
    <property type="project" value="UniProtKB-SubCell"/>
</dbReference>